<evidence type="ECO:0000313" key="7">
    <source>
        <dbReference type="Proteomes" id="UP000006310"/>
    </source>
</evidence>
<dbReference type="GeneID" id="34526810"/>
<reference evidence="6 7" key="1">
    <citation type="journal article" date="2011" name="Proc. Natl. Acad. Sci. U.S.A.">
        <title>Evolutionary erosion of yeast sex chromosomes by mating-type switching accidents.</title>
        <authorList>
            <person name="Gordon J.L."/>
            <person name="Armisen D."/>
            <person name="Proux-Wera E."/>
            <person name="Oheigeartaigh S.S."/>
            <person name="Byrne K.P."/>
            <person name="Wolfe K.H."/>
        </authorList>
    </citation>
    <scope>NUCLEOTIDE SEQUENCE [LARGE SCALE GENOMIC DNA]</scope>
    <source>
        <strain evidence="7">ATCC MYA-139 / BCRC 22969 / CBS 8797 / CCRC 22969 / KCTC 17520 / NBRC 10181 / NCYC 3082</strain>
    </source>
</reference>
<dbReference type="Gene3D" id="1.10.510.10">
    <property type="entry name" value="Transferase(Phosphotransferase) domain 1"/>
    <property type="match status" value="1"/>
</dbReference>
<dbReference type="PROSITE" id="PS00107">
    <property type="entry name" value="PROTEIN_KINASE_ATP"/>
    <property type="match status" value="1"/>
</dbReference>
<dbReference type="GO" id="GO:0005524">
    <property type="term" value="F:ATP binding"/>
    <property type="evidence" value="ECO:0007669"/>
    <property type="project" value="UniProtKB-UniRule"/>
</dbReference>
<feature type="region of interest" description="Disordered" evidence="4">
    <location>
        <begin position="46"/>
        <end position="71"/>
    </location>
</feature>
<feature type="binding site" evidence="3">
    <location>
        <position position="191"/>
    </location>
    <ligand>
        <name>ATP</name>
        <dbReference type="ChEBI" id="CHEBI:30616"/>
    </ligand>
</feature>
<dbReference type="Proteomes" id="UP000006310">
    <property type="component" value="Chromosome 7"/>
</dbReference>
<evidence type="ECO:0000256" key="3">
    <source>
        <dbReference type="PROSITE-ProRule" id="PRU10141"/>
    </source>
</evidence>
<dbReference type="SMART" id="SM00220">
    <property type="entry name" value="S_TKc"/>
    <property type="match status" value="1"/>
</dbReference>
<dbReference type="AlphaFoldDB" id="J7S8T4"/>
<dbReference type="GO" id="GO:0004672">
    <property type="term" value="F:protein kinase activity"/>
    <property type="evidence" value="ECO:0007669"/>
    <property type="project" value="InterPro"/>
</dbReference>
<reference evidence="7" key="2">
    <citation type="submission" date="2012-08" db="EMBL/GenBank/DDBJ databases">
        <title>Genome sequence of Kazachstania naganishii.</title>
        <authorList>
            <person name="Gordon J.L."/>
            <person name="Armisen D."/>
            <person name="Proux-Wera E."/>
            <person name="OhEigeartaigh S.S."/>
            <person name="Byrne K.P."/>
            <person name="Wolfe K.H."/>
        </authorList>
    </citation>
    <scope>NUCLEOTIDE SEQUENCE [LARGE SCALE GENOMIC DNA]</scope>
    <source>
        <strain evidence="7">ATCC MYA-139 / BCRC 22969 / CBS 8797 / CCRC 22969 / KCTC 17520 / NBRC 10181 / NCYC 3082</strain>
    </source>
</reference>
<evidence type="ECO:0000256" key="2">
    <source>
        <dbReference type="ARBA" id="ARBA00022840"/>
    </source>
</evidence>
<evidence type="ECO:0000256" key="4">
    <source>
        <dbReference type="SAM" id="MobiDB-lite"/>
    </source>
</evidence>
<dbReference type="SUPFAM" id="SSF56112">
    <property type="entry name" value="Protein kinase-like (PK-like)"/>
    <property type="match status" value="1"/>
</dbReference>
<organism evidence="6 7">
    <name type="scientific">Huiozyma naganishii (strain ATCC MYA-139 / BCRC 22969 / CBS 8797 / KCTC 17520 / NBRC 10181 / NCYC 3082 / Yp74L-3)</name>
    <name type="common">Yeast</name>
    <name type="synonym">Kazachstania naganishii</name>
    <dbReference type="NCBI Taxonomy" id="1071383"/>
    <lineage>
        <taxon>Eukaryota</taxon>
        <taxon>Fungi</taxon>
        <taxon>Dikarya</taxon>
        <taxon>Ascomycota</taxon>
        <taxon>Saccharomycotina</taxon>
        <taxon>Saccharomycetes</taxon>
        <taxon>Saccharomycetales</taxon>
        <taxon>Saccharomycetaceae</taxon>
        <taxon>Huiozyma</taxon>
    </lineage>
</organism>
<dbReference type="HOGENOM" id="CLU_009275_1_1_1"/>
<dbReference type="STRING" id="1071383.J7S8T4"/>
<evidence type="ECO:0000313" key="6">
    <source>
        <dbReference type="EMBL" id="CCK71086.1"/>
    </source>
</evidence>
<dbReference type="KEGG" id="kng:KNAG_0G00280"/>
<proteinExistence type="predicted"/>
<dbReference type="PROSITE" id="PS50011">
    <property type="entry name" value="PROTEIN_KINASE_DOM"/>
    <property type="match status" value="1"/>
</dbReference>
<dbReference type="RefSeq" id="XP_022465332.1">
    <property type="nucleotide sequence ID" value="XM_022608880.1"/>
</dbReference>
<dbReference type="InterPro" id="IPR008271">
    <property type="entry name" value="Ser/Thr_kinase_AS"/>
</dbReference>
<keyword evidence="1 3" id="KW-0547">Nucleotide-binding</keyword>
<dbReference type="EMBL" id="HE978320">
    <property type="protein sequence ID" value="CCK71086.1"/>
    <property type="molecule type" value="Genomic_DNA"/>
</dbReference>
<dbReference type="Pfam" id="PF00069">
    <property type="entry name" value="Pkinase"/>
    <property type="match status" value="1"/>
</dbReference>
<gene>
    <name evidence="6" type="primary">KNAG0G00280</name>
    <name evidence="6" type="ordered locus">KNAG_0G00280</name>
</gene>
<dbReference type="InterPro" id="IPR017441">
    <property type="entry name" value="Protein_kinase_ATP_BS"/>
</dbReference>
<dbReference type="PANTHER" id="PTHR44167">
    <property type="entry name" value="OVARIAN-SPECIFIC SERINE/THREONINE-PROTEIN KINASE LOK-RELATED"/>
    <property type="match status" value="1"/>
</dbReference>
<dbReference type="PROSITE" id="PS00108">
    <property type="entry name" value="PROTEIN_KINASE_ST"/>
    <property type="match status" value="1"/>
</dbReference>
<name>J7S8T4_HUIN7</name>
<feature type="compositionally biased region" description="Low complexity" evidence="4">
    <location>
        <begin position="613"/>
        <end position="624"/>
    </location>
</feature>
<feature type="region of interest" description="Disordered" evidence="4">
    <location>
        <begin position="513"/>
        <end position="624"/>
    </location>
</feature>
<keyword evidence="7" id="KW-1185">Reference proteome</keyword>
<accession>J7S8T4</accession>
<feature type="compositionally biased region" description="Polar residues" evidence="4">
    <location>
        <begin position="558"/>
        <end position="573"/>
    </location>
</feature>
<dbReference type="InterPro" id="IPR000719">
    <property type="entry name" value="Prot_kinase_dom"/>
</dbReference>
<protein>
    <recommendedName>
        <fullName evidence="5">Protein kinase domain-containing protein</fullName>
    </recommendedName>
</protein>
<evidence type="ECO:0000259" key="5">
    <source>
        <dbReference type="PROSITE" id="PS50011"/>
    </source>
</evidence>
<sequence length="688" mass="76291">MRSESNSDETKPVSGLRLLGRKLLRPKTFDSQPKKVVLHKKPLKKRSTLPANAAVNRNQGGEPLKPTGLKPVHVEPAKGAKPIVYNPYGINNSNGTVFSNANSATNSSAGSTRDASFYLHEGGDTVRVLKLPLMDPNELMPEQYVQSSVHLFDNFKFESDHKNIGSGGSAEVKKVVSKRTNTARSKIYAFKKLNMIYTETDEQYYKRCMKEFVIGRHLTRASGYGSVNIIGVYQLCKVPTTTILVRGWGYVMELGRYDLFSVMTRVGWKNVDIAEKYCIFKQVANGVKFMHDNGVAHRDLKPENVLFCEGGVCKITDFGISAWSHETPDDNETPIKMCSGMIGSPPYAPPEVMVWAEKKGYPDPAKKPFNPLSLDCFSLGIILMVLTRNFIPFLESCDRDPKFREYEAGYEKFIKYGNKNFKTKGCYRDGPGKEYKFANWYRDTDVARVAWRLADPDPETRYTMEDLLNDPWFQKIDVCIDPSEGEHLRPMEPELYNQEELASVAAEVVAAATPKAAKPRSMIDIASTPQTKPKHGSSTSPISVPSVASISMPKELSLSKSNTPSTSPASSHNSLSGSDSQDKKDSGNLFTVKEEENTGESPHNCTEDSSQGETAAETTTTQNNIEIVNVTKKISELSTKMDNAKKHKKVKHHHLNVVNSISGLASSSFSESISSIASSTGSSSQRRW</sequence>
<dbReference type="OrthoDB" id="4062651at2759"/>
<feature type="compositionally biased region" description="Low complexity" evidence="4">
    <location>
        <begin position="537"/>
        <end position="551"/>
    </location>
</feature>
<feature type="domain" description="Protein kinase" evidence="5">
    <location>
        <begin position="158"/>
        <end position="473"/>
    </location>
</feature>
<feature type="compositionally biased region" description="Polar residues" evidence="4">
    <location>
        <begin position="599"/>
        <end position="612"/>
    </location>
</feature>
<keyword evidence="2 3" id="KW-0067">ATP-binding</keyword>
<feature type="compositionally biased region" description="Basic and acidic residues" evidence="4">
    <location>
        <begin position="580"/>
        <end position="596"/>
    </location>
</feature>
<evidence type="ECO:0000256" key="1">
    <source>
        <dbReference type="ARBA" id="ARBA00022741"/>
    </source>
</evidence>
<dbReference type="eggNOG" id="KOG0583">
    <property type="taxonomic scope" value="Eukaryota"/>
</dbReference>
<dbReference type="InterPro" id="IPR011009">
    <property type="entry name" value="Kinase-like_dom_sf"/>
</dbReference>
<dbReference type="PANTHER" id="PTHR44167:SF24">
    <property type="entry name" value="SERINE_THREONINE-PROTEIN KINASE CHK2"/>
    <property type="match status" value="1"/>
</dbReference>